<dbReference type="InterPro" id="IPR001647">
    <property type="entry name" value="HTH_TetR"/>
</dbReference>
<proteinExistence type="predicted"/>
<keyword evidence="1 2" id="KW-0238">DNA-binding</keyword>
<dbReference type="PANTHER" id="PTHR30055">
    <property type="entry name" value="HTH-TYPE TRANSCRIPTIONAL REGULATOR RUTR"/>
    <property type="match status" value="1"/>
</dbReference>
<dbReference type="InterPro" id="IPR023772">
    <property type="entry name" value="DNA-bd_HTH_TetR-type_CS"/>
</dbReference>
<feature type="domain" description="HTH tetR-type" evidence="3">
    <location>
        <begin position="16"/>
        <end position="76"/>
    </location>
</feature>
<accession>A0ABN2FYQ9</accession>
<keyword evidence="5" id="KW-1185">Reference proteome</keyword>
<dbReference type="PANTHER" id="PTHR30055:SF226">
    <property type="entry name" value="HTH-TYPE TRANSCRIPTIONAL REGULATOR PKSA"/>
    <property type="match status" value="1"/>
</dbReference>
<dbReference type="InterPro" id="IPR009057">
    <property type="entry name" value="Homeodomain-like_sf"/>
</dbReference>
<dbReference type="InterPro" id="IPR036271">
    <property type="entry name" value="Tet_transcr_reg_TetR-rel_C_sf"/>
</dbReference>
<name>A0ABN2FYQ9_9ACTN</name>
<sequence>MTVQTRGRGRPRAGEELDVGRLLQGALEAFAEKGYDGMSVRELSRRLGVSHALLTARFGSKDGLWFAAMEHALAAAESSWRQLADDPQLDDLEALRQAIVYQVMFSAAHPEVLRIMSHEGAIDSPRIRFVLDHFVNPLRPLVERRIDRLVAAGRIREVPYATVHYLVVQGGGAPYATPVETALLGGSQQPDADEVRRHAETVADLIVTGLAPISR</sequence>
<dbReference type="SUPFAM" id="SSF48498">
    <property type="entry name" value="Tetracyclin repressor-like, C-terminal domain"/>
    <property type="match status" value="1"/>
</dbReference>
<evidence type="ECO:0000256" key="1">
    <source>
        <dbReference type="ARBA" id="ARBA00023125"/>
    </source>
</evidence>
<dbReference type="Pfam" id="PF00440">
    <property type="entry name" value="TetR_N"/>
    <property type="match status" value="1"/>
</dbReference>
<evidence type="ECO:0000256" key="2">
    <source>
        <dbReference type="PROSITE-ProRule" id="PRU00335"/>
    </source>
</evidence>
<dbReference type="Proteomes" id="UP001501319">
    <property type="component" value="Unassembled WGS sequence"/>
</dbReference>
<organism evidence="4 5">
    <name type="scientific">Kribbella alba</name>
    <dbReference type="NCBI Taxonomy" id="190197"/>
    <lineage>
        <taxon>Bacteria</taxon>
        <taxon>Bacillati</taxon>
        <taxon>Actinomycetota</taxon>
        <taxon>Actinomycetes</taxon>
        <taxon>Propionibacteriales</taxon>
        <taxon>Kribbellaceae</taxon>
        <taxon>Kribbella</taxon>
    </lineage>
</organism>
<dbReference type="InterPro" id="IPR050109">
    <property type="entry name" value="HTH-type_TetR-like_transc_reg"/>
</dbReference>
<dbReference type="PROSITE" id="PS50977">
    <property type="entry name" value="HTH_TETR_2"/>
    <property type="match status" value="1"/>
</dbReference>
<protein>
    <recommendedName>
        <fullName evidence="3">HTH tetR-type domain-containing protein</fullName>
    </recommendedName>
</protein>
<dbReference type="SUPFAM" id="SSF46689">
    <property type="entry name" value="Homeodomain-like"/>
    <property type="match status" value="1"/>
</dbReference>
<dbReference type="PROSITE" id="PS01081">
    <property type="entry name" value="HTH_TETR_1"/>
    <property type="match status" value="1"/>
</dbReference>
<feature type="DNA-binding region" description="H-T-H motif" evidence="2">
    <location>
        <begin position="39"/>
        <end position="58"/>
    </location>
</feature>
<dbReference type="EMBL" id="BAAANE010000017">
    <property type="protein sequence ID" value="GAA1662045.1"/>
    <property type="molecule type" value="Genomic_DNA"/>
</dbReference>
<dbReference type="Gene3D" id="1.10.357.10">
    <property type="entry name" value="Tetracycline Repressor, domain 2"/>
    <property type="match status" value="1"/>
</dbReference>
<reference evidence="4 5" key="1">
    <citation type="journal article" date="2019" name="Int. J. Syst. Evol. Microbiol.">
        <title>The Global Catalogue of Microorganisms (GCM) 10K type strain sequencing project: providing services to taxonomists for standard genome sequencing and annotation.</title>
        <authorList>
            <consortium name="The Broad Institute Genomics Platform"/>
            <consortium name="The Broad Institute Genome Sequencing Center for Infectious Disease"/>
            <person name="Wu L."/>
            <person name="Ma J."/>
        </authorList>
    </citation>
    <scope>NUCLEOTIDE SEQUENCE [LARGE SCALE GENOMIC DNA]</scope>
    <source>
        <strain evidence="4 5">JCM 14306</strain>
    </source>
</reference>
<evidence type="ECO:0000313" key="4">
    <source>
        <dbReference type="EMBL" id="GAA1662045.1"/>
    </source>
</evidence>
<gene>
    <name evidence="4" type="ORF">GCM10009744_64760</name>
</gene>
<evidence type="ECO:0000313" key="5">
    <source>
        <dbReference type="Proteomes" id="UP001501319"/>
    </source>
</evidence>
<evidence type="ECO:0000259" key="3">
    <source>
        <dbReference type="PROSITE" id="PS50977"/>
    </source>
</evidence>
<comment type="caution">
    <text evidence="4">The sequence shown here is derived from an EMBL/GenBank/DDBJ whole genome shotgun (WGS) entry which is preliminary data.</text>
</comment>